<organism evidence="1 2">
    <name type="scientific">Camellia lanceoleosa</name>
    <dbReference type="NCBI Taxonomy" id="1840588"/>
    <lineage>
        <taxon>Eukaryota</taxon>
        <taxon>Viridiplantae</taxon>
        <taxon>Streptophyta</taxon>
        <taxon>Embryophyta</taxon>
        <taxon>Tracheophyta</taxon>
        <taxon>Spermatophyta</taxon>
        <taxon>Magnoliopsida</taxon>
        <taxon>eudicotyledons</taxon>
        <taxon>Gunneridae</taxon>
        <taxon>Pentapetalae</taxon>
        <taxon>asterids</taxon>
        <taxon>Ericales</taxon>
        <taxon>Theaceae</taxon>
        <taxon>Camellia</taxon>
    </lineage>
</organism>
<keyword evidence="2" id="KW-1185">Reference proteome</keyword>
<dbReference type="EMBL" id="CM045762">
    <property type="protein sequence ID" value="KAI8011306.1"/>
    <property type="molecule type" value="Genomic_DNA"/>
</dbReference>
<comment type="caution">
    <text evidence="1">The sequence shown here is derived from an EMBL/GenBank/DDBJ whole genome shotgun (WGS) entry which is preliminary data.</text>
</comment>
<name>A0ACC0HH90_9ERIC</name>
<sequence>MVEFRWSQAFVNGAVNWVAYGPHRVGGFQNLILAFNMGTKTFSKMMLPPNVANRHVSCLLVKLFEESLAVFCHEQMGRVSCCIWVMKEYEVVESWTKLFSIKLPIMLGKTLGFRKNGEVPLSNDNYWLLSYDPGTKQ</sequence>
<evidence type="ECO:0000313" key="2">
    <source>
        <dbReference type="Proteomes" id="UP001060215"/>
    </source>
</evidence>
<accession>A0ACC0HH90</accession>
<gene>
    <name evidence="1" type="ORF">LOK49_LG06G01623</name>
</gene>
<reference evidence="1 2" key="1">
    <citation type="journal article" date="2022" name="Plant J.">
        <title>Chromosome-level genome of Camellia lanceoleosa provides a valuable resource for understanding genome evolution and self-incompatibility.</title>
        <authorList>
            <person name="Gong W."/>
            <person name="Xiao S."/>
            <person name="Wang L."/>
            <person name="Liao Z."/>
            <person name="Chang Y."/>
            <person name="Mo W."/>
            <person name="Hu G."/>
            <person name="Li W."/>
            <person name="Zhao G."/>
            <person name="Zhu H."/>
            <person name="Hu X."/>
            <person name="Ji K."/>
            <person name="Xiang X."/>
            <person name="Song Q."/>
            <person name="Yuan D."/>
            <person name="Jin S."/>
            <person name="Zhang L."/>
        </authorList>
    </citation>
    <scope>NUCLEOTIDE SEQUENCE [LARGE SCALE GENOMIC DNA]</scope>
    <source>
        <strain evidence="1">SQ_2022a</strain>
    </source>
</reference>
<evidence type="ECO:0000313" key="1">
    <source>
        <dbReference type="EMBL" id="KAI8011306.1"/>
    </source>
</evidence>
<proteinExistence type="predicted"/>
<dbReference type="Proteomes" id="UP001060215">
    <property type="component" value="Chromosome 5"/>
</dbReference>
<protein>
    <submittedName>
        <fullName evidence="1">F-box protein CPR1</fullName>
    </submittedName>
</protein>